<reference evidence="1" key="1">
    <citation type="journal article" date="2021" name="J Fungi (Basel)">
        <title>Genomic and Metabolomic Analyses of the Marine Fungus Emericellopsis cladophorae: Insights into Saltwater Adaptability Mechanisms and Its Biosynthetic Potential.</title>
        <authorList>
            <person name="Goncalves M.F.M."/>
            <person name="Hilario S."/>
            <person name="Van de Peer Y."/>
            <person name="Esteves A.C."/>
            <person name="Alves A."/>
        </authorList>
    </citation>
    <scope>NUCLEOTIDE SEQUENCE</scope>
    <source>
        <strain evidence="1">MUM 19.33</strain>
    </source>
</reference>
<gene>
    <name evidence="1" type="ORF">J7T54_004261</name>
</gene>
<dbReference type="Proteomes" id="UP001055219">
    <property type="component" value="Unassembled WGS sequence"/>
</dbReference>
<sequence length="71" mass="7958">KIAAPNTIEYDNVVLVEAGERIHSADFAFVKTAAQLAERHKEWMKRQRKSESRSLSPGLALDTVEFEGKDA</sequence>
<evidence type="ECO:0000313" key="1">
    <source>
        <dbReference type="EMBL" id="KAI6777550.1"/>
    </source>
</evidence>
<keyword evidence="2" id="KW-1185">Reference proteome</keyword>
<dbReference type="AlphaFoldDB" id="A0A9P9XTI5"/>
<accession>A0A9P9XTI5</accession>
<reference evidence="1" key="2">
    <citation type="submission" date="2022-07" db="EMBL/GenBank/DDBJ databases">
        <authorList>
            <person name="Goncalves M.F.M."/>
            <person name="Hilario S."/>
            <person name="Van De Peer Y."/>
            <person name="Esteves A.C."/>
            <person name="Alves A."/>
        </authorList>
    </citation>
    <scope>NUCLEOTIDE SEQUENCE</scope>
    <source>
        <strain evidence="1">MUM 19.33</strain>
    </source>
</reference>
<proteinExistence type="predicted"/>
<feature type="non-terminal residue" evidence="1">
    <location>
        <position position="1"/>
    </location>
</feature>
<name>A0A9P9XTI5_9HYPO</name>
<dbReference type="EMBL" id="JAGIXG020000207">
    <property type="protein sequence ID" value="KAI6777550.1"/>
    <property type="molecule type" value="Genomic_DNA"/>
</dbReference>
<protein>
    <submittedName>
        <fullName evidence="1">Uncharacterized protein</fullName>
    </submittedName>
</protein>
<comment type="caution">
    <text evidence="1">The sequence shown here is derived from an EMBL/GenBank/DDBJ whole genome shotgun (WGS) entry which is preliminary data.</text>
</comment>
<organism evidence="1 2">
    <name type="scientific">Emericellopsis cladophorae</name>
    <dbReference type="NCBI Taxonomy" id="2686198"/>
    <lineage>
        <taxon>Eukaryota</taxon>
        <taxon>Fungi</taxon>
        <taxon>Dikarya</taxon>
        <taxon>Ascomycota</taxon>
        <taxon>Pezizomycotina</taxon>
        <taxon>Sordariomycetes</taxon>
        <taxon>Hypocreomycetidae</taxon>
        <taxon>Hypocreales</taxon>
        <taxon>Bionectriaceae</taxon>
        <taxon>Emericellopsis</taxon>
    </lineage>
</organism>
<dbReference type="GeneID" id="75830749"/>
<evidence type="ECO:0000313" key="2">
    <source>
        <dbReference type="Proteomes" id="UP001055219"/>
    </source>
</evidence>
<dbReference type="RefSeq" id="XP_051358406.1">
    <property type="nucleotide sequence ID" value="XM_051510721.1"/>
</dbReference>